<feature type="domain" description="Cystatin" evidence="9">
    <location>
        <begin position="725"/>
        <end position="833"/>
    </location>
</feature>
<dbReference type="PANTHER" id="PTHR13814">
    <property type="entry name" value="FETUIN"/>
    <property type="match status" value="1"/>
</dbReference>
<feature type="compositionally biased region" description="Polar residues" evidence="8">
    <location>
        <begin position="48"/>
        <end position="63"/>
    </location>
</feature>
<evidence type="ECO:0000256" key="1">
    <source>
        <dbReference type="ARBA" id="ARBA00022670"/>
    </source>
</evidence>
<dbReference type="PANTHER" id="PTHR13814:SF16">
    <property type="entry name" value="CYSTATIN"/>
    <property type="match status" value="1"/>
</dbReference>
<dbReference type="InterPro" id="IPR000169">
    <property type="entry name" value="Pept_cys_AS"/>
</dbReference>
<feature type="domain" description="Cystatin" evidence="9">
    <location>
        <begin position="1891"/>
        <end position="1998"/>
    </location>
</feature>
<dbReference type="GO" id="GO:0004869">
    <property type="term" value="F:cysteine-type endopeptidase inhibitor activity"/>
    <property type="evidence" value="ECO:0007669"/>
    <property type="project" value="InterPro"/>
</dbReference>
<dbReference type="PROSITE" id="PS00139">
    <property type="entry name" value="THIOL_PROTEASE_CYS"/>
    <property type="match status" value="1"/>
</dbReference>
<feature type="domain" description="Cystatin" evidence="9">
    <location>
        <begin position="107"/>
        <end position="214"/>
    </location>
</feature>
<keyword evidence="2" id="KW-0732">Signal</keyword>
<dbReference type="InterPro" id="IPR000010">
    <property type="entry name" value="Cystatin_dom"/>
</dbReference>
<evidence type="ECO:0008006" key="14">
    <source>
        <dbReference type="Google" id="ProtNLM"/>
    </source>
</evidence>
<feature type="domain" description="Cathepsin propeptide inhibitor" evidence="11">
    <location>
        <begin position="2017"/>
        <end position="2075"/>
    </location>
</feature>
<dbReference type="InterPro" id="IPR025661">
    <property type="entry name" value="Pept_asp_AS"/>
</dbReference>
<dbReference type="Pfam" id="PF08246">
    <property type="entry name" value="Inhibitor_I29"/>
    <property type="match status" value="1"/>
</dbReference>
<dbReference type="SMART" id="SM00043">
    <property type="entry name" value="CY"/>
    <property type="match status" value="11"/>
</dbReference>
<feature type="region of interest" description="Disordered" evidence="8">
    <location>
        <begin position="224"/>
        <end position="250"/>
    </location>
</feature>
<dbReference type="Proteomes" id="UP000648187">
    <property type="component" value="Unassembled WGS sequence"/>
</dbReference>
<dbReference type="SUPFAM" id="SSF54403">
    <property type="entry name" value="Cystatin/monellin"/>
    <property type="match status" value="12"/>
</dbReference>
<feature type="compositionally biased region" description="Basic and acidic residues" evidence="8">
    <location>
        <begin position="230"/>
        <end position="250"/>
    </location>
</feature>
<feature type="domain" description="Cystatin" evidence="9">
    <location>
        <begin position="1070"/>
        <end position="1159"/>
    </location>
</feature>
<evidence type="ECO:0000313" key="12">
    <source>
        <dbReference type="EMBL" id="KAF9413448.1"/>
    </source>
</evidence>
<dbReference type="InterPro" id="IPR039417">
    <property type="entry name" value="Peptidase_C1A_papain-like"/>
</dbReference>
<dbReference type="Pfam" id="PF00112">
    <property type="entry name" value="Peptidase_C1"/>
    <property type="match status" value="1"/>
</dbReference>
<feature type="domain" description="Cystatin" evidence="9">
    <location>
        <begin position="949"/>
        <end position="1044"/>
    </location>
</feature>
<evidence type="ECO:0000256" key="5">
    <source>
        <dbReference type="ARBA" id="ARBA00023145"/>
    </source>
</evidence>
<dbReference type="CDD" id="cd00042">
    <property type="entry name" value="CY"/>
    <property type="match status" value="7"/>
</dbReference>
<dbReference type="PRINTS" id="PR00705">
    <property type="entry name" value="PAPAIN"/>
</dbReference>
<comment type="caution">
    <text evidence="12">The sequence shown here is derived from an EMBL/GenBank/DDBJ whole genome shotgun (WGS) entry which is preliminary data.</text>
</comment>
<organism evidence="12 13">
    <name type="scientific">Spodoptera exigua</name>
    <name type="common">Beet armyworm</name>
    <name type="synonym">Noctua fulgens</name>
    <dbReference type="NCBI Taxonomy" id="7107"/>
    <lineage>
        <taxon>Eukaryota</taxon>
        <taxon>Metazoa</taxon>
        <taxon>Ecdysozoa</taxon>
        <taxon>Arthropoda</taxon>
        <taxon>Hexapoda</taxon>
        <taxon>Insecta</taxon>
        <taxon>Pterygota</taxon>
        <taxon>Neoptera</taxon>
        <taxon>Endopterygota</taxon>
        <taxon>Lepidoptera</taxon>
        <taxon>Glossata</taxon>
        <taxon>Ditrysia</taxon>
        <taxon>Noctuoidea</taxon>
        <taxon>Noctuidae</taxon>
        <taxon>Amphipyrinae</taxon>
        <taxon>Spodoptera</taxon>
    </lineage>
</organism>
<dbReference type="GO" id="GO:0006508">
    <property type="term" value="P:proteolysis"/>
    <property type="evidence" value="ECO:0007669"/>
    <property type="project" value="UniProtKB-KW"/>
</dbReference>
<feature type="domain" description="Cystatin" evidence="9">
    <location>
        <begin position="486"/>
        <end position="592"/>
    </location>
</feature>
<feature type="region of interest" description="Disordered" evidence="8">
    <location>
        <begin position="840"/>
        <end position="859"/>
    </location>
</feature>
<dbReference type="InterPro" id="IPR000668">
    <property type="entry name" value="Peptidase_C1A_C"/>
</dbReference>
<feature type="domain" description="Cystatin" evidence="9">
    <location>
        <begin position="607"/>
        <end position="714"/>
    </location>
</feature>
<keyword evidence="4" id="KW-0788">Thiol protease</keyword>
<evidence type="ECO:0000256" key="3">
    <source>
        <dbReference type="ARBA" id="ARBA00022801"/>
    </source>
</evidence>
<dbReference type="PROSITE" id="PS00640">
    <property type="entry name" value="THIOL_PROTEASE_ASN"/>
    <property type="match status" value="1"/>
</dbReference>
<dbReference type="InterPro" id="IPR013201">
    <property type="entry name" value="Prot_inhib_I29"/>
</dbReference>
<gene>
    <name evidence="12" type="ORF">HW555_008340</name>
</gene>
<dbReference type="SMART" id="SM00848">
    <property type="entry name" value="Inhibitor_I29"/>
    <property type="match status" value="1"/>
</dbReference>
<keyword evidence="3" id="KW-0378">Hydrolase</keyword>
<feature type="domain" description="Cystatin" evidence="9">
    <location>
        <begin position="1305"/>
        <end position="1411"/>
    </location>
</feature>
<dbReference type="InterPro" id="IPR050735">
    <property type="entry name" value="Kininogen_Fetuin_HRG"/>
</dbReference>
<dbReference type="InterPro" id="IPR046350">
    <property type="entry name" value="Cystatin_sf"/>
</dbReference>
<feature type="region of interest" description="Disordered" evidence="8">
    <location>
        <begin position="1160"/>
        <end position="1179"/>
    </location>
</feature>
<keyword evidence="1" id="KW-0645">Protease</keyword>
<evidence type="ECO:0000259" key="9">
    <source>
        <dbReference type="SMART" id="SM00043"/>
    </source>
</evidence>
<evidence type="ECO:0000259" key="11">
    <source>
        <dbReference type="SMART" id="SM00848"/>
    </source>
</evidence>
<dbReference type="FunFam" id="3.90.70.10:FF:000130">
    <property type="entry name" value="Cysteine proteinase 1"/>
    <property type="match status" value="1"/>
</dbReference>
<feature type="domain" description="Cystatin" evidence="9">
    <location>
        <begin position="1431"/>
        <end position="1535"/>
    </location>
</feature>
<dbReference type="Gene3D" id="3.10.450.10">
    <property type="match status" value="12"/>
</dbReference>
<feature type="domain" description="Peptidase C1A papain C-terminal" evidence="10">
    <location>
        <begin position="2104"/>
        <end position="2321"/>
    </location>
</feature>
<evidence type="ECO:0000259" key="10">
    <source>
        <dbReference type="SMART" id="SM00645"/>
    </source>
</evidence>
<dbReference type="SMART" id="SM00645">
    <property type="entry name" value="Pept_C1"/>
    <property type="match status" value="1"/>
</dbReference>
<dbReference type="Gene3D" id="3.90.70.10">
    <property type="entry name" value="Cysteine proteinases"/>
    <property type="match status" value="1"/>
</dbReference>
<evidence type="ECO:0000256" key="6">
    <source>
        <dbReference type="ARBA" id="ARBA00023157"/>
    </source>
</evidence>
<evidence type="ECO:0000256" key="4">
    <source>
        <dbReference type="ARBA" id="ARBA00022807"/>
    </source>
</evidence>
<name>A0A835GF96_SPOEX</name>
<feature type="region of interest" description="Disordered" evidence="8">
    <location>
        <begin position="48"/>
        <end position="70"/>
    </location>
</feature>
<evidence type="ECO:0000313" key="13">
    <source>
        <dbReference type="Proteomes" id="UP000648187"/>
    </source>
</evidence>
<dbReference type="GO" id="GO:0008234">
    <property type="term" value="F:cysteine-type peptidase activity"/>
    <property type="evidence" value="ECO:0007669"/>
    <property type="project" value="UniProtKB-KW"/>
</dbReference>
<dbReference type="InterPro" id="IPR025660">
    <property type="entry name" value="Pept_his_AS"/>
</dbReference>
<dbReference type="CDD" id="cd02248">
    <property type="entry name" value="Peptidase_C1A"/>
    <property type="match status" value="1"/>
</dbReference>
<keyword evidence="6" id="KW-1015">Disulfide bond</keyword>
<keyword evidence="7" id="KW-0325">Glycoprotein</keyword>
<sequence>MFKLGDSTYQIVAKIKVTDIQNADKAKALTCTATLKDDDGHVAVTQSRCQESGQDSSQETASEGQVEVAEPVVERRPVQLDNEVQSDTAITSGEQFIAIPRDQPRVPCFGCATHVNPHAAGVSDLANLGVRHLDIHQPTLKHTLDQVLDVERQVQVVNGVRYILTMSVNFDNCTDTQSSNCVFSNICKITFLVKPWVKLSNGANYKAILGNNCTEEWQYGDNGEVLSESTDNRTHDKDEGNKGIDGSDIKVKHNSDVQSQPNVNVERTLTDQEIKNLEEQIIPNNQYQENYQPSFTISPDPPGVSKEHVYKVESSKRNENSIPVTEQTLNVNLDKKKAIDDLLNYFDFSGFKLETESADVKSRARRSYDYDLQLLSLTEDYHGIKSSIENARFIYGLAQTMVNYLNEIDMEVKNRAVKSVIKAEEETDSLQRYIYIQVSVIIPCDKVECEPSDSITQICNGVIDATNNDSPQILSSFCYNDNKERDYRDIVKEIPLDDPVLQNLVLEAVEKIESESKFENALKVNKIISAITQVTSGTLTKISIVVDSLKCNKNVPIALRINCTVLVQLGSKICEIIVHERHWLKEKKISYSCTERPVDMKISKEKSMTRNVNVEDPTINEMLQEAIQFLETQSENNYRQKIVNVTSISSQIIAGILTKIEFVVGYTNCTGSNELTDDTNKCHLLNGDNLRLCKAQFWDRSWIIDGRQVEVTCDDVKRKKRSVDVVEGQTNDNRNPEMKYEKLANESLNKFMQSSLNHQHYEVVKVDKVDVQHVPTELIKIQFSISPTNCILKNGILSPIGCHIINPNNVIQCRSKILENGWVDKNLVFVNCNLKDYRHHEKSSKLQERDPNDPNYSEQKSNYLEQNHKDANAMQIAVEALQAFLKNNPESLLLRVTFVDKVIKEDLTTKIVFLASHTEDDDGDTICYALLATNVPISDTEVKCHPIGLTFKRIKVTDEDPNYYKYVQLADESLYNYLRKINSSQLYTVDTIENVTVQWDEGVKTKITFIISPTDFENQEVQGKICLAEIQEQPWIHNKTIDVKCEIQRNLYRTKRQALHNENWSKNKNIVLGGLEEKDPNDPKYRTLAEESLAKFIAESGTIQPLQVVRVEKVTTQVVAGKMTRIDFVISGSQDVNKCHSEIWEQAWINKKDIKVSCGNGDQRSKRESMAGGLTEQDPSDPKYRALAEESLVKFIAESGTTQTLQVVRVEKVTTQVVSGTVTRIDFTVSALNVEALKCHSYIFEQVWLDKKEVDVDCIPINIRVRRDLGMPRGLIEQSLTKLKFNVPVGKISTTGNSIDQGLHNVRGNDEEEQNPNKPEYKLLAEESLRKFQQRTSVYHKVLEVKRVLTRVVSGLKYSIDFTAAPTACSVNESRVNARKCKTDDEIILYCHTEIWDRPWLRKKNIDVQCNDPSDDRDDFVEDDSDISDTLRPENVGNHSENHMKLAKEATEKYLTASNRKYVHKVTGIQSVNEQQSDGTHTTIDFTMSPTTCLRNVSNKDPCEVKQPIVVFNCNAKIRNKLWTTNESEIEVTCKKASAHNRIKNKRDVGIRNARQIVDDAEEMDEDIIYYYADRALQHVNDHSSSNNLHKLISIHAVQSSVQMGTLTVKMYIEIAETYCLRHQKSKDLKNCEELYGLNHRLCLARLWPSPDEELITRHISVVCDDEEDFVAITGVNVPELLRLSINELEKSPGTKFKLVHQGEPQVIPSLDSREPFKINFIIAYTNCSKDVDLETNPFQCYINTEIPSKSCQSFIWLKTDVKYIQNINVKCSSLNRLRRSTNETNMVSENEEIKSMVAAALEKLEMSSLHRYKQRVLQINSHSTKITSGKVTTIDFDVGYTSCLKYEWVENITSCDFLEHLPRRRCVAQIWERLWIKNGQNIDVNCVDDETPLESHIEFESAEMANALAREALKHIEAKYPHPSKQKVVRIFSLEKQVVAGIHYKMKIEVGFTDCFALSDQTDCKLLKDHGLNKFCRVNVWVRPWTDHPPNFRVSCDFQEGTTHDLYHHVQAEQLFYNFLTMYSPSYVNDYSQMQKRFEIFKNNIKKIHELNVHEKGTAVYGVTRFTDLTYEEFSSTYMGLNTNLTNENQVPMKNADVPDIKVPEDFDWRDHDAVTEVKDQGSCGSCWAFSVTGNIEGQWKMQSGQLVSLSEQELVDCDKLDNGCNGGLPDNAYRAIEQMGGLELESDYPYEGVGDKCEFNKSLAKVQISGAVNITKNETGMAQWLVHNGPISIGINANAMQFYMGGISHPWKMLCDPTNLDHGVLIVGYGIKDYPLFHKKLPYWIIKNSWGKSWGEQGYYRVYRGDGTCGVNQMASSAII</sequence>
<evidence type="ECO:0000256" key="8">
    <source>
        <dbReference type="SAM" id="MobiDB-lite"/>
    </source>
</evidence>
<keyword evidence="5" id="KW-0865">Zymogen</keyword>
<dbReference type="PROSITE" id="PS00639">
    <property type="entry name" value="THIOL_PROTEASE_HIS"/>
    <property type="match status" value="1"/>
</dbReference>
<dbReference type="Pfam" id="PF00031">
    <property type="entry name" value="Cystatin"/>
    <property type="match status" value="5"/>
</dbReference>
<dbReference type="SUPFAM" id="SSF54001">
    <property type="entry name" value="Cysteine proteinases"/>
    <property type="match status" value="1"/>
</dbReference>
<evidence type="ECO:0000256" key="2">
    <source>
        <dbReference type="ARBA" id="ARBA00022729"/>
    </source>
</evidence>
<feature type="compositionally biased region" description="Basic and acidic residues" evidence="8">
    <location>
        <begin position="840"/>
        <end position="852"/>
    </location>
</feature>
<keyword evidence="13" id="KW-1185">Reference proteome</keyword>
<dbReference type="GO" id="GO:0005576">
    <property type="term" value="C:extracellular region"/>
    <property type="evidence" value="ECO:0007669"/>
    <property type="project" value="TreeGrafter"/>
</dbReference>
<evidence type="ECO:0000256" key="7">
    <source>
        <dbReference type="ARBA" id="ARBA00023180"/>
    </source>
</evidence>
<reference evidence="12" key="1">
    <citation type="submission" date="2020-08" db="EMBL/GenBank/DDBJ databases">
        <title>Spodoptera exigua strain:BAW_Kor-Di-RS1 Genome sequencing and assembly.</title>
        <authorList>
            <person name="Kim J."/>
            <person name="Nam H.Y."/>
            <person name="Kwon M."/>
            <person name="Choi J.H."/>
            <person name="Cho S.R."/>
            <person name="Kim G.-H."/>
        </authorList>
    </citation>
    <scope>NUCLEOTIDE SEQUENCE</scope>
    <source>
        <strain evidence="12">BAW_Kor-Di-RS1</strain>
        <tissue evidence="12">Whole-body</tissue>
    </source>
</reference>
<feature type="domain" description="Cystatin" evidence="9">
    <location>
        <begin position="1169"/>
        <end position="1259"/>
    </location>
</feature>
<accession>A0A835GF96</accession>
<proteinExistence type="predicted"/>
<feature type="domain" description="Cystatin" evidence="9">
    <location>
        <begin position="1777"/>
        <end position="1888"/>
    </location>
</feature>
<dbReference type="EMBL" id="JACKWZ010000159">
    <property type="protein sequence ID" value="KAF9413448.1"/>
    <property type="molecule type" value="Genomic_DNA"/>
</dbReference>
<protein>
    <recommendedName>
        <fullName evidence="14">Cysteine proteinase inhibitor</fullName>
    </recommendedName>
</protein>
<dbReference type="InterPro" id="IPR038765">
    <property type="entry name" value="Papain-like_cys_pep_sf"/>
</dbReference>